<dbReference type="HOGENOM" id="CLU_2893753_0_0_11"/>
<reference evidence="1 2" key="1">
    <citation type="journal article" date="2009" name="Stand. Genomic Sci.">
        <title>Complete genome sequence of Actinosynnema mirum type strain (101).</title>
        <authorList>
            <person name="Land M."/>
            <person name="Lapidus A."/>
            <person name="Mayilraj S."/>
            <person name="Chen F."/>
            <person name="Copeland A."/>
            <person name="Del Rio T.G."/>
            <person name="Nolan M."/>
            <person name="Lucas S."/>
            <person name="Tice H."/>
            <person name="Cheng J.F."/>
            <person name="Chertkov O."/>
            <person name="Bruce D."/>
            <person name="Goodwin L."/>
            <person name="Pitluck S."/>
            <person name="Rohde M."/>
            <person name="Goker M."/>
            <person name="Pati A."/>
            <person name="Ivanova N."/>
            <person name="Mavromatis K."/>
            <person name="Chen A."/>
            <person name="Palaniappan K."/>
            <person name="Hauser L."/>
            <person name="Chang Y.J."/>
            <person name="Jeffries C.C."/>
            <person name="Brettin T."/>
            <person name="Detter J.C."/>
            <person name="Han C."/>
            <person name="Chain P."/>
            <person name="Tindall B.J."/>
            <person name="Bristow J."/>
            <person name="Eisen J.A."/>
            <person name="Markowitz V."/>
            <person name="Hugenholtz P."/>
            <person name="Kyrpides N.C."/>
            <person name="Klenk H.P."/>
        </authorList>
    </citation>
    <scope>NUCLEOTIDE SEQUENCE [LARGE SCALE GENOMIC DNA]</scope>
    <source>
        <strain evidence="2">ATCC 29888 / DSM 43827 / JCM 3225 / NBRC 14064 / NCIMB 13271 / NRRL B-12336 / IMRU 3971 / 101</strain>
    </source>
</reference>
<gene>
    <name evidence="1" type="ordered locus">Amir_3598</name>
</gene>
<keyword evidence="2" id="KW-1185">Reference proteome</keyword>
<dbReference type="KEGG" id="ami:Amir_3598"/>
<dbReference type="STRING" id="446462.Amir_3598"/>
<dbReference type="AlphaFoldDB" id="C6WBS0"/>
<accession>C6WBS0</accession>
<dbReference type="Proteomes" id="UP000002213">
    <property type="component" value="Chromosome"/>
</dbReference>
<evidence type="ECO:0000313" key="2">
    <source>
        <dbReference type="Proteomes" id="UP000002213"/>
    </source>
</evidence>
<protein>
    <submittedName>
        <fullName evidence="1">Uncharacterized protein</fullName>
    </submittedName>
</protein>
<name>C6WBS0_ACTMD</name>
<proteinExistence type="predicted"/>
<evidence type="ECO:0000313" key="1">
    <source>
        <dbReference type="EMBL" id="ACU37487.1"/>
    </source>
</evidence>
<organism evidence="1 2">
    <name type="scientific">Actinosynnema mirum (strain ATCC 29888 / DSM 43827 / JCM 3225 / NBRC 14064 / NCIMB 13271 / NRRL B-12336 / IMRU 3971 / 101)</name>
    <dbReference type="NCBI Taxonomy" id="446462"/>
    <lineage>
        <taxon>Bacteria</taxon>
        <taxon>Bacillati</taxon>
        <taxon>Actinomycetota</taxon>
        <taxon>Actinomycetes</taxon>
        <taxon>Pseudonocardiales</taxon>
        <taxon>Pseudonocardiaceae</taxon>
        <taxon>Actinosynnema</taxon>
    </lineage>
</organism>
<dbReference type="EMBL" id="CP001630">
    <property type="protein sequence ID" value="ACU37487.1"/>
    <property type="molecule type" value="Genomic_DNA"/>
</dbReference>
<sequence length="62" mass="6621">MGSVDDRVVYSAELVEVGGGYELTVTDHGSGVVRTARIKESVVKRLPVLLEKLAAQHGATVR</sequence>